<feature type="domain" description="OLD protein-like TOPRIM" evidence="3">
    <location>
        <begin position="531"/>
        <end position="597"/>
    </location>
</feature>
<dbReference type="InterPro" id="IPR027417">
    <property type="entry name" value="P-loop_NTPase"/>
</dbReference>
<dbReference type="InterPro" id="IPR034139">
    <property type="entry name" value="TOPRIM_OLD"/>
</dbReference>
<dbReference type="SUPFAM" id="SSF52540">
    <property type="entry name" value="P-loop containing nucleoside triphosphate hydrolases"/>
    <property type="match status" value="1"/>
</dbReference>
<dbReference type="PANTHER" id="PTHR43581:SF2">
    <property type="entry name" value="EXCINUCLEASE ATPASE SUBUNIT"/>
    <property type="match status" value="1"/>
</dbReference>
<dbReference type="Proteomes" id="UP000831684">
    <property type="component" value="Chromosome"/>
</dbReference>
<organism evidence="4 5">
    <name type="scientific">Ancylobacter polymorphus</name>
    <dbReference type="NCBI Taxonomy" id="223390"/>
    <lineage>
        <taxon>Bacteria</taxon>
        <taxon>Pseudomonadati</taxon>
        <taxon>Pseudomonadota</taxon>
        <taxon>Alphaproteobacteria</taxon>
        <taxon>Hyphomicrobiales</taxon>
        <taxon>Xanthobacteraceae</taxon>
        <taxon>Ancylobacter</taxon>
    </lineage>
</organism>
<protein>
    <submittedName>
        <fullName evidence="4">AAA family ATPase</fullName>
    </submittedName>
</protein>
<dbReference type="InterPro" id="IPR051396">
    <property type="entry name" value="Bact_Antivir_Def_Nuclease"/>
</dbReference>
<dbReference type="PANTHER" id="PTHR43581">
    <property type="entry name" value="ATP/GTP PHOSPHATASE"/>
    <property type="match status" value="1"/>
</dbReference>
<evidence type="ECO:0000313" key="5">
    <source>
        <dbReference type="Proteomes" id="UP000831684"/>
    </source>
</evidence>
<evidence type="ECO:0000313" key="4">
    <source>
        <dbReference type="EMBL" id="UOK71860.1"/>
    </source>
</evidence>
<evidence type="ECO:0000259" key="2">
    <source>
        <dbReference type="Pfam" id="PF13175"/>
    </source>
</evidence>
<dbReference type="KEGG" id="apol:K9D25_03830"/>
<dbReference type="Gene3D" id="3.40.50.300">
    <property type="entry name" value="P-loop containing nucleotide triphosphate hydrolases"/>
    <property type="match status" value="1"/>
</dbReference>
<dbReference type="AlphaFoldDB" id="A0A9E7A293"/>
<dbReference type="Pfam" id="PF20469">
    <property type="entry name" value="OLD-like_TOPRIM"/>
    <property type="match status" value="1"/>
</dbReference>
<feature type="compositionally biased region" description="Polar residues" evidence="1">
    <location>
        <begin position="612"/>
        <end position="622"/>
    </location>
</feature>
<reference evidence="4" key="1">
    <citation type="submission" date="2021-09" db="EMBL/GenBank/DDBJ databases">
        <title>Network and meta-omics reveal the key degrader and cooperation patterns in an efficient 1,4-dioxane-degrading microbial community.</title>
        <authorList>
            <person name="Dai C."/>
        </authorList>
    </citation>
    <scope>NUCLEOTIDE SEQUENCE</scope>
    <source>
        <strain evidence="4">ZM13</strain>
    </source>
</reference>
<dbReference type="CDD" id="cd01026">
    <property type="entry name" value="TOPRIM_OLD"/>
    <property type="match status" value="1"/>
</dbReference>
<proteinExistence type="predicted"/>
<evidence type="ECO:0000256" key="1">
    <source>
        <dbReference type="SAM" id="MobiDB-lite"/>
    </source>
</evidence>
<accession>A0A9E7A293</accession>
<dbReference type="InterPro" id="IPR041685">
    <property type="entry name" value="AAA_GajA/Old/RecF-like"/>
</dbReference>
<name>A0A9E7A293_9HYPH</name>
<feature type="domain" description="Endonuclease GajA/Old nuclease/RecF-like AAA" evidence="2">
    <location>
        <begin position="1"/>
        <end position="58"/>
    </location>
</feature>
<dbReference type="EMBL" id="CP083239">
    <property type="protein sequence ID" value="UOK71860.1"/>
    <property type="molecule type" value="Genomic_DNA"/>
</dbReference>
<dbReference type="RefSeq" id="WP_244379370.1">
    <property type="nucleotide sequence ID" value="NZ_CP083239.1"/>
</dbReference>
<gene>
    <name evidence="4" type="ORF">K9D25_03830</name>
</gene>
<feature type="domain" description="Endonuclease GajA/Old nuclease/RecF-like AAA" evidence="2">
    <location>
        <begin position="274"/>
        <end position="476"/>
    </location>
</feature>
<feature type="region of interest" description="Disordered" evidence="1">
    <location>
        <begin position="604"/>
        <end position="624"/>
    </location>
</feature>
<dbReference type="Pfam" id="PF13175">
    <property type="entry name" value="AAA_15"/>
    <property type="match status" value="2"/>
</dbReference>
<sequence>MRIEFVEIANFRKLRSTRVSFAKDKTVFVGANNSGKTSAMVALRYFLVERERKSFNLNDFTVSHWPAIIAMGTSWETAFATGQPLPDPDWQSVLPALDIWLHVEPNEIHYVQKILPKLDWTGGTLGVRLRFEPKDAAELQKQYLTARDEAKAAYQSAAAVVPASANSAADQATVSLPAITVALWPKDLADFLQRRLNQSFTVKAYILNPDLLADPEHGIAKPQALTPDATALEDDPFNGLIRINEISAQRGFGSETDGFIDDEDQGSVTATGTRKLSAQLRRYYDRHLNPLDYPDAQDLQALQAIEDAQKAFDARLEDGFKAALQEMEQLGYPGVSDPKLSISTRLRPVEGLNHESAVRYVIQMTNGAVVSDLHLPEDSNGLGYQNLISMVFRLMSFRDAWMLVRKAQSKATASGKASQAPLHLVLIEEPEAHLHTQVQQVFIRQAYKILRNHPELGKKTELNTQLIVSTHSSHIAHECEFSSLRYFRRIAAGNNDIPTSCVVNVASTFGPNEETKRFVTRYLKVTHCDLFFADAAVLIEGPAERILTPYFIREHAEFHFLQECYVTWLEIGGSHAHRLKGLIENLALPTLIITDIDAVGTDGKSARPQRAAGQTSRNQTLKSWHPKTDKIDELLDKTEPDKELYDAARQFSVRVAYQCPVQVSFNGTTEEALAYTLEDALVFANINLFNTVNGTGLLKKFKDAVNNSASVAALGIAIGKSLEVGSKAELALDLLELEEGKSLKPPFYIQEGLLWLREQLRKRQKELGLAIPVPAADQKQAA</sequence>
<evidence type="ECO:0000259" key="3">
    <source>
        <dbReference type="Pfam" id="PF20469"/>
    </source>
</evidence>